<sequence length="214" mass="24095">MSAESCLQVKNLTVRRGWRVLAEKIDLTVNIGERIYIHGGNGTGKSTLLESLIGLHRDCRGEHYWLGRKGTPVSHGAFMHGSLVYIPQHHGLFPSLTLKENILLKRGVENSMAEQRMAELLDRFPELSAAINRRPGRASAGQRQLAACARVFMHKPKLLVLDEPTAGLAEEAAERLFELMEQWVLARASMLMTDQNRILGRKVTDVEYRLDNKN</sequence>
<reference evidence="7" key="1">
    <citation type="submission" date="2019-02" db="EMBL/GenBank/DDBJ databases">
        <authorList>
            <person name="Gruber-Vodicka R. H."/>
            <person name="Seah K. B. B."/>
        </authorList>
    </citation>
    <scope>NUCLEOTIDE SEQUENCE</scope>
    <source>
        <strain evidence="7">BECK_BZ126</strain>
    </source>
</reference>
<dbReference type="GO" id="GO:0016887">
    <property type="term" value="F:ATP hydrolysis activity"/>
    <property type="evidence" value="ECO:0007669"/>
    <property type="project" value="InterPro"/>
</dbReference>
<evidence type="ECO:0000256" key="5">
    <source>
        <dbReference type="ARBA" id="ARBA00022970"/>
    </source>
</evidence>
<dbReference type="InterPro" id="IPR052156">
    <property type="entry name" value="BCAA_Transport_ATP-bd_LivF"/>
</dbReference>
<feature type="domain" description="ABC transporter" evidence="6">
    <location>
        <begin position="7"/>
        <end position="214"/>
    </location>
</feature>
<dbReference type="PANTHER" id="PTHR43820:SF4">
    <property type="entry name" value="HIGH-AFFINITY BRANCHED-CHAIN AMINO ACID TRANSPORT ATP-BINDING PROTEIN LIVF"/>
    <property type="match status" value="1"/>
</dbReference>
<organism evidence="7">
    <name type="scientific">Candidatus Kentrum sp. TC</name>
    <dbReference type="NCBI Taxonomy" id="2126339"/>
    <lineage>
        <taxon>Bacteria</taxon>
        <taxon>Pseudomonadati</taxon>
        <taxon>Pseudomonadota</taxon>
        <taxon>Gammaproteobacteria</taxon>
        <taxon>Candidatus Kentrum</taxon>
    </lineage>
</organism>
<evidence type="ECO:0000256" key="3">
    <source>
        <dbReference type="ARBA" id="ARBA00022741"/>
    </source>
</evidence>
<dbReference type="PROSITE" id="PS50893">
    <property type="entry name" value="ABC_TRANSPORTER_2"/>
    <property type="match status" value="1"/>
</dbReference>
<dbReference type="AlphaFoldDB" id="A0A451A1M8"/>
<dbReference type="PANTHER" id="PTHR43820">
    <property type="entry name" value="HIGH-AFFINITY BRANCHED-CHAIN AMINO ACID TRANSPORT ATP-BINDING PROTEIN LIVF"/>
    <property type="match status" value="1"/>
</dbReference>
<comment type="similarity">
    <text evidence="1">Belongs to the ABC transporter superfamily.</text>
</comment>
<dbReference type="SUPFAM" id="SSF52540">
    <property type="entry name" value="P-loop containing nucleoside triphosphate hydrolases"/>
    <property type="match status" value="1"/>
</dbReference>
<dbReference type="Pfam" id="PF00005">
    <property type="entry name" value="ABC_tran"/>
    <property type="match status" value="1"/>
</dbReference>
<dbReference type="InterPro" id="IPR027417">
    <property type="entry name" value="P-loop_NTPase"/>
</dbReference>
<evidence type="ECO:0000313" key="7">
    <source>
        <dbReference type="EMBL" id="VFK59936.1"/>
    </source>
</evidence>
<dbReference type="GO" id="GO:0015658">
    <property type="term" value="F:branched-chain amino acid transmembrane transporter activity"/>
    <property type="evidence" value="ECO:0007669"/>
    <property type="project" value="TreeGrafter"/>
</dbReference>
<keyword evidence="3" id="KW-0547">Nucleotide-binding</keyword>
<evidence type="ECO:0000256" key="2">
    <source>
        <dbReference type="ARBA" id="ARBA00022448"/>
    </source>
</evidence>
<dbReference type="InterPro" id="IPR003439">
    <property type="entry name" value="ABC_transporter-like_ATP-bd"/>
</dbReference>
<name>A0A451A1M8_9GAMM</name>
<protein>
    <submittedName>
        <fullName evidence="7">Branched-chain amino acid transport system ATP-binding protein</fullName>
    </submittedName>
</protein>
<evidence type="ECO:0000256" key="4">
    <source>
        <dbReference type="ARBA" id="ARBA00022840"/>
    </source>
</evidence>
<accession>A0A451A1M8</accession>
<dbReference type="GO" id="GO:0015807">
    <property type="term" value="P:L-amino acid transport"/>
    <property type="evidence" value="ECO:0007669"/>
    <property type="project" value="TreeGrafter"/>
</dbReference>
<gene>
    <name evidence="7" type="ORF">BECKTC1821F_GA0114240_103834</name>
</gene>
<dbReference type="EMBL" id="CAADFW010000038">
    <property type="protein sequence ID" value="VFK59936.1"/>
    <property type="molecule type" value="Genomic_DNA"/>
</dbReference>
<dbReference type="SMART" id="SM00382">
    <property type="entry name" value="AAA"/>
    <property type="match status" value="1"/>
</dbReference>
<dbReference type="GO" id="GO:0005524">
    <property type="term" value="F:ATP binding"/>
    <property type="evidence" value="ECO:0007669"/>
    <property type="project" value="UniProtKB-KW"/>
</dbReference>
<evidence type="ECO:0000259" key="6">
    <source>
        <dbReference type="PROSITE" id="PS50893"/>
    </source>
</evidence>
<keyword evidence="4 7" id="KW-0067">ATP-binding</keyword>
<proteinExistence type="inferred from homology"/>
<dbReference type="InterPro" id="IPR003593">
    <property type="entry name" value="AAA+_ATPase"/>
</dbReference>
<keyword evidence="5" id="KW-0029">Amino-acid transport</keyword>
<evidence type="ECO:0000256" key="1">
    <source>
        <dbReference type="ARBA" id="ARBA00005417"/>
    </source>
</evidence>
<keyword evidence="2" id="KW-0813">Transport</keyword>
<dbReference type="Gene3D" id="3.40.50.300">
    <property type="entry name" value="P-loop containing nucleotide triphosphate hydrolases"/>
    <property type="match status" value="1"/>
</dbReference>